<dbReference type="Gene3D" id="2.10.25.10">
    <property type="entry name" value="Laminin"/>
    <property type="match status" value="1"/>
</dbReference>
<dbReference type="EMBL" id="BQXS01011561">
    <property type="protein sequence ID" value="GKT14044.1"/>
    <property type="molecule type" value="Genomic_DNA"/>
</dbReference>
<evidence type="ECO:0000313" key="4">
    <source>
        <dbReference type="Proteomes" id="UP001057375"/>
    </source>
</evidence>
<dbReference type="InterPro" id="IPR050836">
    <property type="entry name" value="SDS22/Internalin_LRR"/>
</dbReference>
<feature type="non-terminal residue" evidence="3">
    <location>
        <position position="1"/>
    </location>
</feature>
<reference evidence="3" key="1">
    <citation type="submission" date="2022-03" db="EMBL/GenBank/DDBJ databases">
        <title>Draft genome sequence of Aduncisulcus paluster, a free-living microaerophilic Fornicata.</title>
        <authorList>
            <person name="Yuyama I."/>
            <person name="Kume K."/>
            <person name="Tamura T."/>
            <person name="Inagaki Y."/>
            <person name="Hashimoto T."/>
        </authorList>
    </citation>
    <scope>NUCLEOTIDE SEQUENCE</scope>
    <source>
        <strain evidence="3">NY0171</strain>
    </source>
</reference>
<keyword evidence="4" id="KW-1185">Reference proteome</keyword>
<comment type="caution">
    <text evidence="3">The sequence shown here is derived from an EMBL/GenBank/DDBJ whole genome shotgun (WGS) entry which is preliminary data.</text>
</comment>
<evidence type="ECO:0000256" key="1">
    <source>
        <dbReference type="ARBA" id="ARBA00022614"/>
    </source>
</evidence>
<dbReference type="PANTHER" id="PTHR46652">
    <property type="entry name" value="LEUCINE-RICH REPEAT AND IQ DOMAIN-CONTAINING PROTEIN 1-RELATED"/>
    <property type="match status" value="1"/>
</dbReference>
<evidence type="ECO:0000313" key="3">
    <source>
        <dbReference type="EMBL" id="GKT14044.1"/>
    </source>
</evidence>
<sequence length="954" mass="104537">YQDGSICHTIHDPYLRTILVNSSSDITLNSSIVTVDTLRQSSLATLSIGTSDWSNVTKLQGLEYLGHLTSLDLHDFDLSGETHGYEYNDDIPSYNRLVIQILAKRALYSCAAGGDGSVNSGLINLNLSSTGIRQIEDILDFFLPSATDYVTQNFRLASIDVSNNRISDLSIFLNPYYLSAPFLTSIDIGNNYICDVSGFMTAFSDYFSGISIINDIPQDCHCSEALSSLFQVCRETYPDYWEIECWKGFYFDEASETCRIACPVNYFSNELGACVSAVSLYDNTILSKACNLNDNMMPVLVSGDAHVTCQCRTGWYGTGCDSECPYDPYDSTMLYSCGSDQDAYPSPHGKCVTSTHYCECNDEFYGNSCEYIMFNDPSLLFALCSILYNETSCAISPLEMKNILVSEGITSLDLSYSTTGYDISDLQGLHFAYGVTEINLSGNSFSRLTGITELADSVTKLNISNCVNLDNVAWTVDLIQFSQLTELDVSNTSFSTTSYLNSNLQSTLTKFSASNCSNLTNSTFSLALFENIESILIGNSGIDLVPSFTDNINTLTELDVSGISVYSDNYFENISQCTGLTNLIIQNCDISDPSPLYILSNLVYLDISYNIICGTNISDSISDKLPSNQTKTVISSSNTCPQCSAETCSECQQLETSEAIADNKVCSETVPGSENWYPVCASDSYASYSDASTFECHQTNENLSDNCIGGCEYGEECRYLSVNEDSSINASCLPVIVDPGLRSYIATLISSDDKDVDEFSVASLQTITAAITYSDSETYPLTDIGGIEHIVNSSSLNLSDNGSLSNIDLISTMTGLTELKLNSCSLESIGLLYKLVSLETLELNNSQSSSISSTIVISSFSSMVNIVVFEIEGWTHIYDIPLFEQDPPTLTTLNVSKTNIQTLIKLYPQRESLTSLSASHDNIHDLYGTSIFQNLEELNLQNNKISDPTPLFAF</sequence>
<evidence type="ECO:0000256" key="2">
    <source>
        <dbReference type="ARBA" id="ARBA00022737"/>
    </source>
</evidence>
<evidence type="ECO:0008006" key="5">
    <source>
        <dbReference type="Google" id="ProtNLM"/>
    </source>
</evidence>
<dbReference type="InterPro" id="IPR032675">
    <property type="entry name" value="LRR_dom_sf"/>
</dbReference>
<accession>A0ABQ5JR79</accession>
<dbReference type="Gene3D" id="3.80.10.10">
    <property type="entry name" value="Ribonuclease Inhibitor"/>
    <property type="match status" value="5"/>
</dbReference>
<protein>
    <recommendedName>
        <fullName evidence="5">EGF-like domain-containing protein</fullName>
    </recommendedName>
</protein>
<dbReference type="Proteomes" id="UP001057375">
    <property type="component" value="Unassembled WGS sequence"/>
</dbReference>
<dbReference type="PROSITE" id="PS51450">
    <property type="entry name" value="LRR"/>
    <property type="match status" value="1"/>
</dbReference>
<keyword evidence="2" id="KW-0677">Repeat</keyword>
<dbReference type="PANTHER" id="PTHR46652:SF3">
    <property type="entry name" value="LEUCINE-RICH REPEAT-CONTAINING PROTEIN 9"/>
    <property type="match status" value="1"/>
</dbReference>
<organism evidence="3 4">
    <name type="scientific">Aduncisulcus paluster</name>
    <dbReference type="NCBI Taxonomy" id="2918883"/>
    <lineage>
        <taxon>Eukaryota</taxon>
        <taxon>Metamonada</taxon>
        <taxon>Carpediemonas-like organisms</taxon>
        <taxon>Aduncisulcus</taxon>
    </lineage>
</organism>
<gene>
    <name evidence="3" type="ORF">ADUPG1_010395</name>
</gene>
<dbReference type="SUPFAM" id="SSF52058">
    <property type="entry name" value="L domain-like"/>
    <property type="match status" value="3"/>
</dbReference>
<keyword evidence="1" id="KW-0433">Leucine-rich repeat</keyword>
<feature type="non-terminal residue" evidence="3">
    <location>
        <position position="954"/>
    </location>
</feature>
<name>A0ABQ5JR79_9EUKA</name>
<proteinExistence type="predicted"/>
<dbReference type="InterPro" id="IPR001611">
    <property type="entry name" value="Leu-rich_rpt"/>
</dbReference>